<dbReference type="PIRSF" id="PIRSF002854">
    <property type="entry name" value="MetQ"/>
    <property type="match status" value="1"/>
</dbReference>
<evidence type="ECO:0000256" key="7">
    <source>
        <dbReference type="SAM" id="SignalP"/>
    </source>
</evidence>
<organism evidence="8">
    <name type="scientific">uncultured Alphaproteobacteria bacterium</name>
    <dbReference type="NCBI Taxonomy" id="91750"/>
    <lineage>
        <taxon>Bacteria</taxon>
        <taxon>Pseudomonadati</taxon>
        <taxon>Pseudomonadota</taxon>
        <taxon>Alphaproteobacteria</taxon>
        <taxon>environmental samples</taxon>
    </lineage>
</organism>
<dbReference type="PANTHER" id="PTHR30429">
    <property type="entry name" value="D-METHIONINE-BINDING LIPOPROTEIN METQ"/>
    <property type="match status" value="1"/>
</dbReference>
<evidence type="ECO:0000256" key="3">
    <source>
        <dbReference type="ARBA" id="ARBA00022729"/>
    </source>
</evidence>
<sequence>MKRRTLAAALAIAASLAFAAPALAKTYKIGVTPGTHEQVMEFVKPRLAKAGIDIEIVSFSDYVLPNQAVSDGDLDMNSFQHQPYLDNQVKDRGFDLVSVGKNFVEPMGIYSKKIKSLDQLKPGDSVAVPNDPTNGGRALLLLQKQKLIKLAPGASLTAGVPDIAENPKKLKFVELDAAQLPRALPDVAIAAINTNYALEADLVPTRDALAIEAADSPYANIFVVKTKEKDAPWVKKLVEVYQTAPTRDFILKTFKGAVVPAF</sequence>
<gene>
    <name evidence="8" type="primary">metQ</name>
    <name evidence="8" type="ORF">KL86APRO_30270</name>
</gene>
<dbReference type="EMBL" id="FLUO01000003">
    <property type="protein sequence ID" value="SBW12779.1"/>
    <property type="molecule type" value="Genomic_DNA"/>
</dbReference>
<keyword evidence="5" id="KW-0564">Palmitate</keyword>
<dbReference type="Pfam" id="PF03180">
    <property type="entry name" value="Lipoprotein_9"/>
    <property type="match status" value="1"/>
</dbReference>
<protein>
    <submittedName>
        <fullName evidence="8">DL-methionine transporter subunit periplasmic-binding component of ABC superfamily</fullName>
    </submittedName>
</protein>
<dbReference type="SUPFAM" id="SSF53850">
    <property type="entry name" value="Periplasmic binding protein-like II"/>
    <property type="match status" value="1"/>
</dbReference>
<dbReference type="AlphaFoldDB" id="A0A212KM82"/>
<dbReference type="GO" id="GO:0016020">
    <property type="term" value="C:membrane"/>
    <property type="evidence" value="ECO:0007669"/>
    <property type="project" value="UniProtKB-SubCell"/>
</dbReference>
<evidence type="ECO:0000256" key="2">
    <source>
        <dbReference type="ARBA" id="ARBA00008973"/>
    </source>
</evidence>
<feature type="signal peptide" evidence="7">
    <location>
        <begin position="1"/>
        <end position="19"/>
    </location>
</feature>
<keyword evidence="4" id="KW-0472">Membrane</keyword>
<feature type="chain" id="PRO_5012804085" evidence="7">
    <location>
        <begin position="20"/>
        <end position="262"/>
    </location>
</feature>
<keyword evidence="3 7" id="KW-0732">Signal</keyword>
<dbReference type="NCBIfam" id="TIGR00363">
    <property type="entry name" value="MetQ/NlpA family lipoprotein"/>
    <property type="match status" value="1"/>
</dbReference>
<comment type="subcellular location">
    <subcellularLocation>
        <location evidence="1">Membrane</location>
        <topology evidence="1">Lipid-anchor</topology>
    </subcellularLocation>
</comment>
<proteinExistence type="inferred from homology"/>
<reference evidence="8" key="1">
    <citation type="submission" date="2016-04" db="EMBL/GenBank/DDBJ databases">
        <authorList>
            <person name="Evans L.H."/>
            <person name="Alamgir A."/>
            <person name="Owens N."/>
            <person name="Weber N.D."/>
            <person name="Virtaneva K."/>
            <person name="Barbian K."/>
            <person name="Babar A."/>
            <person name="Rosenke K."/>
        </authorList>
    </citation>
    <scope>NUCLEOTIDE SEQUENCE</scope>
    <source>
        <strain evidence="8">86</strain>
    </source>
</reference>
<dbReference type="PANTHER" id="PTHR30429:SF1">
    <property type="entry name" value="D-METHIONINE-BINDING LIPOPROTEIN METQ-RELATED"/>
    <property type="match status" value="1"/>
</dbReference>
<evidence type="ECO:0000313" key="8">
    <source>
        <dbReference type="EMBL" id="SBW12779.1"/>
    </source>
</evidence>
<dbReference type="InterPro" id="IPR004872">
    <property type="entry name" value="Lipoprotein_NlpA"/>
</dbReference>
<comment type="similarity">
    <text evidence="2">Belongs to the NlpA lipoprotein family.</text>
</comment>
<keyword evidence="6" id="KW-0449">Lipoprotein</keyword>
<name>A0A212KM82_9PROT</name>
<evidence type="ECO:0000256" key="5">
    <source>
        <dbReference type="ARBA" id="ARBA00023139"/>
    </source>
</evidence>
<evidence type="ECO:0000256" key="4">
    <source>
        <dbReference type="ARBA" id="ARBA00023136"/>
    </source>
</evidence>
<evidence type="ECO:0000256" key="6">
    <source>
        <dbReference type="ARBA" id="ARBA00023288"/>
    </source>
</evidence>
<accession>A0A212KM82</accession>
<dbReference type="Gene3D" id="3.40.190.10">
    <property type="entry name" value="Periplasmic binding protein-like II"/>
    <property type="match status" value="2"/>
</dbReference>
<evidence type="ECO:0000256" key="1">
    <source>
        <dbReference type="ARBA" id="ARBA00004635"/>
    </source>
</evidence>